<dbReference type="RefSeq" id="WP_069945638.1">
    <property type="nucleotide sequence ID" value="NZ_MIPW01000036.1"/>
</dbReference>
<dbReference type="Proteomes" id="UP000095392">
    <property type="component" value="Unassembled WGS sequence"/>
</dbReference>
<dbReference type="EMBL" id="MIPY01000061">
    <property type="protein sequence ID" value="OES24449.1"/>
    <property type="molecule type" value="Genomic_DNA"/>
</dbReference>
<keyword evidence="2" id="KW-1133">Transmembrane helix</keyword>
<feature type="transmembrane region" description="Helical" evidence="2">
    <location>
        <begin position="6"/>
        <end position="23"/>
    </location>
</feature>
<name>A0AB36FMQ8_ALTMA</name>
<keyword evidence="4" id="KW-1185">Reference proteome</keyword>
<accession>A0AB36FMQ8</accession>
<organism evidence="3 4">
    <name type="scientific">Alteromonas macleodii</name>
    <name type="common">Pseudoalteromonas macleodii</name>
    <dbReference type="NCBI Taxonomy" id="28108"/>
    <lineage>
        <taxon>Bacteria</taxon>
        <taxon>Pseudomonadati</taxon>
        <taxon>Pseudomonadota</taxon>
        <taxon>Gammaproteobacteria</taxon>
        <taxon>Alteromonadales</taxon>
        <taxon>Alteromonadaceae</taxon>
        <taxon>Alteromonas/Salinimonas group</taxon>
        <taxon>Alteromonas</taxon>
    </lineage>
</organism>
<keyword evidence="2" id="KW-0472">Membrane</keyword>
<evidence type="ECO:0000256" key="2">
    <source>
        <dbReference type="SAM" id="Phobius"/>
    </source>
</evidence>
<sequence>MDTNTLLWGGFLLFMLICCGMMMRMMANRPADPDYEDERTRGLNPPTNNAEEVQNGNRSEEEKQ</sequence>
<protein>
    <submittedName>
        <fullName evidence="3">Lipoprotein</fullName>
    </submittedName>
</protein>
<feature type="compositionally biased region" description="Polar residues" evidence="1">
    <location>
        <begin position="45"/>
        <end position="57"/>
    </location>
</feature>
<keyword evidence="3" id="KW-0449">Lipoprotein</keyword>
<evidence type="ECO:0000313" key="4">
    <source>
        <dbReference type="Proteomes" id="UP000095392"/>
    </source>
</evidence>
<reference evidence="3 4" key="1">
    <citation type="submission" date="2016-09" db="EMBL/GenBank/DDBJ databases">
        <title>Draft Genome Sequence of four Alteromonas macleodii strains isolated from copper coupons and grown long-term at elevated copper levels.</title>
        <authorList>
            <person name="Cusick K."/>
            <person name="Dale J."/>
            <person name="Little B."/>
            <person name="Biffinger J."/>
        </authorList>
    </citation>
    <scope>NUCLEOTIDE SEQUENCE [LARGE SCALE GENOMIC DNA]</scope>
    <source>
        <strain evidence="3 4">KCP01</strain>
    </source>
</reference>
<evidence type="ECO:0000313" key="3">
    <source>
        <dbReference type="EMBL" id="OES24449.1"/>
    </source>
</evidence>
<keyword evidence="2" id="KW-0812">Transmembrane</keyword>
<comment type="caution">
    <text evidence="3">The sequence shown here is derived from an EMBL/GenBank/DDBJ whole genome shotgun (WGS) entry which is preliminary data.</text>
</comment>
<evidence type="ECO:0000256" key="1">
    <source>
        <dbReference type="SAM" id="MobiDB-lite"/>
    </source>
</evidence>
<feature type="region of interest" description="Disordered" evidence="1">
    <location>
        <begin position="30"/>
        <end position="64"/>
    </location>
</feature>
<gene>
    <name evidence="3" type="ORF">BFV95_4716</name>
</gene>
<proteinExistence type="predicted"/>
<dbReference type="AlphaFoldDB" id="A0AB36FMQ8"/>